<dbReference type="Gene3D" id="3.40.50.1820">
    <property type="entry name" value="alpha/beta hydrolase"/>
    <property type="match status" value="1"/>
</dbReference>
<dbReference type="GO" id="GO:0004301">
    <property type="term" value="F:epoxide hydrolase activity"/>
    <property type="evidence" value="ECO:0007669"/>
    <property type="project" value="UniProtKB-EC"/>
</dbReference>
<name>A0A517ZVQ9_9PLAN</name>
<evidence type="ECO:0000313" key="4">
    <source>
        <dbReference type="EMBL" id="QDU46568.1"/>
    </source>
</evidence>
<evidence type="ECO:0000313" key="5">
    <source>
        <dbReference type="Proteomes" id="UP000319383"/>
    </source>
</evidence>
<accession>A0A517ZVQ9</accession>
<reference evidence="4 5" key="1">
    <citation type="submission" date="2019-02" db="EMBL/GenBank/DDBJ databases">
        <title>Deep-cultivation of Planctomycetes and their phenomic and genomic characterization uncovers novel biology.</title>
        <authorList>
            <person name="Wiegand S."/>
            <person name="Jogler M."/>
            <person name="Boedeker C."/>
            <person name="Pinto D."/>
            <person name="Vollmers J."/>
            <person name="Rivas-Marin E."/>
            <person name="Kohn T."/>
            <person name="Peeters S.H."/>
            <person name="Heuer A."/>
            <person name="Rast P."/>
            <person name="Oberbeckmann S."/>
            <person name="Bunk B."/>
            <person name="Jeske O."/>
            <person name="Meyerdierks A."/>
            <person name="Storesund J.E."/>
            <person name="Kallscheuer N."/>
            <person name="Luecker S."/>
            <person name="Lage O.M."/>
            <person name="Pohl T."/>
            <person name="Merkel B.J."/>
            <person name="Hornburger P."/>
            <person name="Mueller R.-W."/>
            <person name="Bruemmer F."/>
            <person name="Labrenz M."/>
            <person name="Spormann A.M."/>
            <person name="Op den Camp H."/>
            <person name="Overmann J."/>
            <person name="Amann R."/>
            <person name="Jetten M.S.M."/>
            <person name="Mascher T."/>
            <person name="Medema M.H."/>
            <person name="Devos D.P."/>
            <person name="Kaster A.-K."/>
            <person name="Ovreas L."/>
            <person name="Rohde M."/>
            <person name="Galperin M.Y."/>
            <person name="Jogler C."/>
        </authorList>
    </citation>
    <scope>NUCLEOTIDE SEQUENCE [LARGE SCALE GENOMIC DNA]</scope>
    <source>
        <strain evidence="4 5">Mal52</strain>
    </source>
</reference>
<dbReference type="InterPro" id="IPR000073">
    <property type="entry name" value="AB_hydrolase_1"/>
</dbReference>
<dbReference type="SUPFAM" id="SSF53474">
    <property type="entry name" value="alpha/beta-Hydrolases"/>
    <property type="match status" value="1"/>
</dbReference>
<dbReference type="Proteomes" id="UP000319383">
    <property type="component" value="Chromosome"/>
</dbReference>
<feature type="signal peptide" evidence="2">
    <location>
        <begin position="1"/>
        <end position="20"/>
    </location>
</feature>
<evidence type="ECO:0000256" key="2">
    <source>
        <dbReference type="SAM" id="SignalP"/>
    </source>
</evidence>
<proteinExistence type="predicted"/>
<dbReference type="Pfam" id="PF00561">
    <property type="entry name" value="Abhydrolase_1"/>
    <property type="match status" value="1"/>
</dbReference>
<sequence precursor="true">MKNFLGGVLVLMAISVTAQGAEFGEDGYADSDGVKIHYVTMGKGPLVVMIHGFPDYWYTWRKQMPVLAQDFQVVAIDQRGYNKSDQPEGVENYTADKLVGDVRAVIKHLGKEKAIVVGHDWGGMVAWMFAMTHPEMLDKLVILNLPHPQGLMRELRDNPDQHKSSAYARNFQKPGAAAALTPEALAAWVKDPEDRKKYVSAFQRSSIEGMLNYYKANYPREPYDDSDRTYPKIQSPVLMFHGLDDWALLPGALNDTWQWVDKDLTLITVPGAGHFIQQDKPDLVTKRMRAWLTEE</sequence>
<keyword evidence="5" id="KW-1185">Reference proteome</keyword>
<dbReference type="RefSeq" id="WP_145379067.1">
    <property type="nucleotide sequence ID" value="NZ_CP036276.1"/>
</dbReference>
<dbReference type="PRINTS" id="PR00412">
    <property type="entry name" value="EPOXHYDRLASE"/>
</dbReference>
<dbReference type="PRINTS" id="PR00111">
    <property type="entry name" value="ABHYDROLASE"/>
</dbReference>
<dbReference type="KEGG" id="sdyn:Mal52_50890"/>
<dbReference type="AlphaFoldDB" id="A0A517ZVQ9"/>
<dbReference type="EMBL" id="CP036276">
    <property type="protein sequence ID" value="QDU46568.1"/>
    <property type="molecule type" value="Genomic_DNA"/>
</dbReference>
<gene>
    <name evidence="4" type="ORF">Mal52_50890</name>
</gene>
<feature type="chain" id="PRO_5021857839" evidence="2">
    <location>
        <begin position="21"/>
        <end position="295"/>
    </location>
</feature>
<dbReference type="InterPro" id="IPR029058">
    <property type="entry name" value="AB_hydrolase_fold"/>
</dbReference>
<dbReference type="EC" id="3.3.2.10" evidence="4"/>
<feature type="domain" description="AB hydrolase-1" evidence="3">
    <location>
        <begin position="45"/>
        <end position="281"/>
    </location>
</feature>
<protein>
    <submittedName>
        <fullName evidence="4">Soluble epoxide hydrolase</fullName>
        <ecNumber evidence="4">3.3.2.10</ecNumber>
    </submittedName>
</protein>
<keyword evidence="2" id="KW-0732">Signal</keyword>
<keyword evidence="1 4" id="KW-0378">Hydrolase</keyword>
<organism evidence="4 5">
    <name type="scientific">Symmachiella dynata</name>
    <dbReference type="NCBI Taxonomy" id="2527995"/>
    <lineage>
        <taxon>Bacteria</taxon>
        <taxon>Pseudomonadati</taxon>
        <taxon>Planctomycetota</taxon>
        <taxon>Planctomycetia</taxon>
        <taxon>Planctomycetales</taxon>
        <taxon>Planctomycetaceae</taxon>
        <taxon>Symmachiella</taxon>
    </lineage>
</organism>
<dbReference type="InterPro" id="IPR000639">
    <property type="entry name" value="Epox_hydrolase-like"/>
</dbReference>
<evidence type="ECO:0000259" key="3">
    <source>
        <dbReference type="Pfam" id="PF00561"/>
    </source>
</evidence>
<evidence type="ECO:0000256" key="1">
    <source>
        <dbReference type="ARBA" id="ARBA00022801"/>
    </source>
</evidence>
<dbReference type="PANTHER" id="PTHR43329">
    <property type="entry name" value="EPOXIDE HYDROLASE"/>
    <property type="match status" value="1"/>
</dbReference>